<dbReference type="SUPFAM" id="SSF48726">
    <property type="entry name" value="Immunoglobulin"/>
    <property type="match status" value="1"/>
</dbReference>
<organism evidence="2 3">
    <name type="scientific">Cirrhinus mrigala</name>
    <name type="common">Mrigala</name>
    <dbReference type="NCBI Taxonomy" id="683832"/>
    <lineage>
        <taxon>Eukaryota</taxon>
        <taxon>Metazoa</taxon>
        <taxon>Chordata</taxon>
        <taxon>Craniata</taxon>
        <taxon>Vertebrata</taxon>
        <taxon>Euteleostomi</taxon>
        <taxon>Actinopterygii</taxon>
        <taxon>Neopterygii</taxon>
        <taxon>Teleostei</taxon>
        <taxon>Ostariophysi</taxon>
        <taxon>Cypriniformes</taxon>
        <taxon>Cyprinidae</taxon>
        <taxon>Labeoninae</taxon>
        <taxon>Labeonini</taxon>
        <taxon>Cirrhinus</taxon>
    </lineage>
</organism>
<accession>A0ABD0NKL5</accession>
<dbReference type="PANTHER" id="PTHR21063:SF4">
    <property type="entry name" value="CD48 ANTIGEN-RELATED"/>
    <property type="match status" value="1"/>
</dbReference>
<dbReference type="PANTHER" id="PTHR21063">
    <property type="entry name" value="LFA-3"/>
    <property type="match status" value="1"/>
</dbReference>
<dbReference type="InterPro" id="IPR013098">
    <property type="entry name" value="Ig_I-set"/>
</dbReference>
<sequence length="116" mass="12906">VPAAERDEMKMKSVKEGESVTLDPGVIKNTTDSVTWHFNDIDITNITGGPGDMRTGDQCTHQFSEFRHRLKLDHQTGSLTITNARTTDAGLYHLEISISSRRITICSIKIFSVTVI</sequence>
<dbReference type="Gene3D" id="2.60.40.10">
    <property type="entry name" value="Immunoglobulins"/>
    <property type="match status" value="1"/>
</dbReference>
<feature type="domain" description="Immunoglobulin" evidence="1">
    <location>
        <begin position="9"/>
        <end position="116"/>
    </location>
</feature>
<evidence type="ECO:0000313" key="2">
    <source>
        <dbReference type="EMBL" id="KAL0161686.1"/>
    </source>
</evidence>
<dbReference type="InterPro" id="IPR003599">
    <property type="entry name" value="Ig_sub"/>
</dbReference>
<dbReference type="SMART" id="SM00409">
    <property type="entry name" value="IG"/>
    <property type="match status" value="1"/>
</dbReference>
<dbReference type="InterPro" id="IPR013783">
    <property type="entry name" value="Ig-like_fold"/>
</dbReference>
<evidence type="ECO:0000259" key="1">
    <source>
        <dbReference type="SMART" id="SM00409"/>
    </source>
</evidence>
<reference evidence="2 3" key="1">
    <citation type="submission" date="2024-05" db="EMBL/GenBank/DDBJ databases">
        <title>Genome sequencing and assembly of Indian major carp, Cirrhinus mrigala (Hamilton, 1822).</title>
        <authorList>
            <person name="Mohindra V."/>
            <person name="Chowdhury L.M."/>
            <person name="Lal K."/>
            <person name="Jena J.K."/>
        </authorList>
    </citation>
    <scope>NUCLEOTIDE SEQUENCE [LARGE SCALE GENOMIC DNA]</scope>
    <source>
        <strain evidence="2">CM1030</strain>
        <tissue evidence="2">Blood</tissue>
    </source>
</reference>
<name>A0ABD0NKL5_CIRMR</name>
<feature type="non-terminal residue" evidence="2">
    <location>
        <position position="1"/>
    </location>
</feature>
<comment type="caution">
    <text evidence="2">The sequence shown here is derived from an EMBL/GenBank/DDBJ whole genome shotgun (WGS) entry which is preliminary data.</text>
</comment>
<keyword evidence="3" id="KW-1185">Reference proteome</keyword>
<gene>
    <name evidence="2" type="ORF">M9458_045411</name>
</gene>
<protein>
    <recommendedName>
        <fullName evidence="1">Immunoglobulin domain-containing protein</fullName>
    </recommendedName>
</protein>
<proteinExistence type="predicted"/>
<dbReference type="InterPro" id="IPR036179">
    <property type="entry name" value="Ig-like_dom_sf"/>
</dbReference>
<feature type="non-terminal residue" evidence="2">
    <location>
        <position position="116"/>
    </location>
</feature>
<dbReference type="Proteomes" id="UP001529510">
    <property type="component" value="Unassembled WGS sequence"/>
</dbReference>
<dbReference type="AlphaFoldDB" id="A0ABD0NKL5"/>
<dbReference type="Pfam" id="PF07679">
    <property type="entry name" value="I-set"/>
    <property type="match status" value="1"/>
</dbReference>
<dbReference type="EMBL" id="JAMKFB020000022">
    <property type="protein sequence ID" value="KAL0161686.1"/>
    <property type="molecule type" value="Genomic_DNA"/>
</dbReference>
<evidence type="ECO:0000313" key="3">
    <source>
        <dbReference type="Proteomes" id="UP001529510"/>
    </source>
</evidence>